<feature type="domain" description="PASTA" evidence="3">
    <location>
        <begin position="217"/>
        <end position="284"/>
    </location>
</feature>
<keyword evidence="2" id="KW-0472">Membrane</keyword>
<comment type="caution">
    <text evidence="4">The sequence shown here is derived from an EMBL/GenBank/DDBJ whole genome shotgun (WGS) entry which is preliminary data.</text>
</comment>
<dbReference type="Pfam" id="PF03793">
    <property type="entry name" value="PASTA"/>
    <property type="match status" value="3"/>
</dbReference>
<accession>A0A2S9XHM3</accession>
<feature type="compositionally biased region" description="Low complexity" evidence="1">
    <location>
        <begin position="206"/>
        <end position="216"/>
    </location>
</feature>
<dbReference type="CDD" id="cd06577">
    <property type="entry name" value="PASTA_pknB"/>
    <property type="match status" value="3"/>
</dbReference>
<dbReference type="Gene3D" id="3.30.10.20">
    <property type="match status" value="3"/>
</dbReference>
<evidence type="ECO:0000313" key="4">
    <source>
        <dbReference type="EMBL" id="PRP92365.1"/>
    </source>
</evidence>
<evidence type="ECO:0000313" key="5">
    <source>
        <dbReference type="Proteomes" id="UP000237968"/>
    </source>
</evidence>
<sequence length="286" mass="29904">MTPLDSGSTVQDYLKIFLIALVTSVAVLFALGPFMMKMQEPAGPKPQAEAPAQQAPGVQPVQPQPASGQMTAPNLQGLDLRGARDRWRAQSIVIIEDSQRVDTTVEPGTILSQIPSGGAPLQTKEIRVVVAAAPEMVTVPSVIGKSATDATEALVEAGFEVPSPEREAASEAAGTVLRQEPNAGSKSEKGSLVRLVVSGEPEGEAAETAGTPAAPEQSGTVEVPRVLGMSFDRARKQLESAGLSVGSVREREDEELSSRRVLSQSPRQGSEVQPGTAIDLVIVAPD</sequence>
<protein>
    <submittedName>
        <fullName evidence="4">Serine/threonine-protein kinase PK-1</fullName>
        <ecNumber evidence="4">2.7.11.1</ecNumber>
    </submittedName>
</protein>
<name>A0A2S9XHM3_9BACT</name>
<keyword evidence="5" id="KW-1185">Reference proteome</keyword>
<keyword evidence="2" id="KW-1133">Transmembrane helix</keyword>
<keyword evidence="4" id="KW-0808">Transferase</keyword>
<feature type="region of interest" description="Disordered" evidence="1">
    <location>
        <begin position="239"/>
        <end position="278"/>
    </location>
</feature>
<organism evidence="4 5">
    <name type="scientific">Enhygromyxa salina</name>
    <dbReference type="NCBI Taxonomy" id="215803"/>
    <lineage>
        <taxon>Bacteria</taxon>
        <taxon>Pseudomonadati</taxon>
        <taxon>Myxococcota</taxon>
        <taxon>Polyangia</taxon>
        <taxon>Nannocystales</taxon>
        <taxon>Nannocystaceae</taxon>
        <taxon>Enhygromyxa</taxon>
    </lineage>
</organism>
<dbReference type="SMART" id="SM00740">
    <property type="entry name" value="PASTA"/>
    <property type="match status" value="3"/>
</dbReference>
<feature type="compositionally biased region" description="Low complexity" evidence="1">
    <location>
        <begin position="41"/>
        <end position="66"/>
    </location>
</feature>
<feature type="transmembrane region" description="Helical" evidence="2">
    <location>
        <begin position="16"/>
        <end position="36"/>
    </location>
</feature>
<keyword evidence="4" id="KW-0418">Kinase</keyword>
<dbReference type="GO" id="GO:0004674">
    <property type="term" value="F:protein serine/threonine kinase activity"/>
    <property type="evidence" value="ECO:0007669"/>
    <property type="project" value="UniProtKB-EC"/>
</dbReference>
<dbReference type="InterPro" id="IPR005543">
    <property type="entry name" value="PASTA_dom"/>
</dbReference>
<reference evidence="4 5" key="1">
    <citation type="submission" date="2018-03" db="EMBL/GenBank/DDBJ databases">
        <title>Draft Genome Sequences of the Obligatory Marine Myxobacteria Enhygromyxa salina SWB005.</title>
        <authorList>
            <person name="Poehlein A."/>
            <person name="Moghaddam J.A."/>
            <person name="Harms H."/>
            <person name="Alanjari M."/>
            <person name="Koenig G.M."/>
            <person name="Daniel R."/>
            <person name="Schaeberle T.F."/>
        </authorList>
    </citation>
    <scope>NUCLEOTIDE SEQUENCE [LARGE SCALE GENOMIC DNA]</scope>
    <source>
        <strain evidence="4 5">SWB005</strain>
    </source>
</reference>
<gene>
    <name evidence="4" type="primary">spk1_22</name>
    <name evidence="4" type="ORF">ENSA5_49960</name>
</gene>
<keyword evidence="2" id="KW-0812">Transmembrane</keyword>
<feature type="region of interest" description="Disordered" evidence="1">
    <location>
        <begin position="41"/>
        <end position="74"/>
    </location>
</feature>
<feature type="domain" description="PASTA" evidence="3">
    <location>
        <begin position="133"/>
        <end position="199"/>
    </location>
</feature>
<evidence type="ECO:0000256" key="2">
    <source>
        <dbReference type="SAM" id="Phobius"/>
    </source>
</evidence>
<dbReference type="EC" id="2.7.11.1" evidence="4"/>
<proteinExistence type="predicted"/>
<dbReference type="AlphaFoldDB" id="A0A2S9XHM3"/>
<evidence type="ECO:0000259" key="3">
    <source>
        <dbReference type="PROSITE" id="PS51178"/>
    </source>
</evidence>
<dbReference type="PROSITE" id="PS51178">
    <property type="entry name" value="PASTA"/>
    <property type="match status" value="2"/>
</dbReference>
<feature type="compositionally biased region" description="Polar residues" evidence="1">
    <location>
        <begin position="264"/>
        <end position="273"/>
    </location>
</feature>
<feature type="region of interest" description="Disordered" evidence="1">
    <location>
        <begin position="162"/>
        <end position="221"/>
    </location>
</feature>
<dbReference type="Proteomes" id="UP000237968">
    <property type="component" value="Unassembled WGS sequence"/>
</dbReference>
<evidence type="ECO:0000256" key="1">
    <source>
        <dbReference type="SAM" id="MobiDB-lite"/>
    </source>
</evidence>
<dbReference type="EMBL" id="PVNK01000214">
    <property type="protein sequence ID" value="PRP92365.1"/>
    <property type="molecule type" value="Genomic_DNA"/>
</dbReference>